<evidence type="ECO:0000256" key="3">
    <source>
        <dbReference type="ARBA" id="ARBA00022801"/>
    </source>
</evidence>
<dbReference type="InterPro" id="IPR000997">
    <property type="entry name" value="Cholinesterase"/>
</dbReference>
<feature type="signal peptide" evidence="5">
    <location>
        <begin position="1"/>
        <end position="16"/>
    </location>
</feature>
<dbReference type="GO" id="GO:0006581">
    <property type="term" value="P:acetylcholine catabolic process"/>
    <property type="evidence" value="ECO:0007669"/>
    <property type="project" value="TreeGrafter"/>
</dbReference>
<evidence type="ECO:0000313" key="9">
    <source>
        <dbReference type="WBParaSite" id="SRAE_X000158500.1"/>
    </source>
</evidence>
<dbReference type="OrthoDB" id="408631at2759"/>
<protein>
    <submittedName>
        <fullName evidence="7 9">Acetylcholinesterase</fullName>
    </submittedName>
</protein>
<feature type="chain" id="PRO_5015031236" evidence="5">
    <location>
        <begin position="17"/>
        <end position="576"/>
    </location>
</feature>
<dbReference type="InterPro" id="IPR050654">
    <property type="entry name" value="AChE-related_enzymes"/>
</dbReference>
<dbReference type="Gene3D" id="3.40.50.1820">
    <property type="entry name" value="alpha/beta hydrolase"/>
    <property type="match status" value="1"/>
</dbReference>
<dbReference type="CTD" id="36384652"/>
<evidence type="ECO:0000313" key="8">
    <source>
        <dbReference type="Proteomes" id="UP000035682"/>
    </source>
</evidence>
<dbReference type="PANTHER" id="PTHR43918:SF15">
    <property type="entry name" value="CARBOXYLIC ESTER HYDROLASE"/>
    <property type="match status" value="1"/>
</dbReference>
<organism evidence="7">
    <name type="scientific">Strongyloides ratti</name>
    <name type="common">Parasitic roundworm</name>
    <dbReference type="NCBI Taxonomy" id="34506"/>
    <lineage>
        <taxon>Eukaryota</taxon>
        <taxon>Metazoa</taxon>
        <taxon>Ecdysozoa</taxon>
        <taxon>Nematoda</taxon>
        <taxon>Chromadorea</taxon>
        <taxon>Rhabditida</taxon>
        <taxon>Tylenchina</taxon>
        <taxon>Panagrolaimomorpha</taxon>
        <taxon>Strongyloidoidea</taxon>
        <taxon>Strongyloididae</taxon>
        <taxon>Strongyloides</taxon>
    </lineage>
</organism>
<keyword evidence="3" id="KW-0378">Hydrolase</keyword>
<evidence type="ECO:0000313" key="7">
    <source>
        <dbReference type="EMBL" id="CEF59841.1"/>
    </source>
</evidence>
<dbReference type="OMA" id="GCATPFQ"/>
<dbReference type="RefSeq" id="XP_024499052.1">
    <property type="nucleotide sequence ID" value="XM_024650629.1"/>
</dbReference>
<evidence type="ECO:0000256" key="1">
    <source>
        <dbReference type="ARBA" id="ARBA00005964"/>
    </source>
</evidence>
<reference evidence="9" key="3">
    <citation type="submission" date="2020-12" db="UniProtKB">
        <authorList>
            <consortium name="WormBaseParasite"/>
        </authorList>
    </citation>
    <scope>IDENTIFICATION</scope>
</reference>
<dbReference type="InterPro" id="IPR002018">
    <property type="entry name" value="CarbesteraseB"/>
</dbReference>
<evidence type="ECO:0000256" key="4">
    <source>
        <dbReference type="ARBA" id="ARBA00023157"/>
    </source>
</evidence>
<dbReference type="GO" id="GO:0019695">
    <property type="term" value="P:choline metabolic process"/>
    <property type="evidence" value="ECO:0007669"/>
    <property type="project" value="TreeGrafter"/>
</dbReference>
<keyword evidence="5" id="KW-0732">Signal</keyword>
<reference evidence="7" key="1">
    <citation type="submission" date="2014-09" db="EMBL/GenBank/DDBJ databases">
        <authorList>
            <person name="Aslett A.Martin."/>
        </authorList>
    </citation>
    <scope>NUCLEOTIDE SEQUENCE</scope>
    <source>
        <strain evidence="7">ED321 Heterogonic</strain>
    </source>
</reference>
<dbReference type="AlphaFoldDB" id="A0A090MP27"/>
<dbReference type="InterPro" id="IPR029058">
    <property type="entry name" value="AB_hydrolase_fold"/>
</dbReference>
<sequence>MIIFILILSFIAQLTCHVVEVKTSHGVLKGVKLKKSAHVTQFLGVPYALPPIKNLRFKRPEPLPDNYYGKGFAANKLAKACMQPERVAKFAGYDDWYPKKSDMSEDCLQFNMWVPEVNYKSVIVFFFGGQYTYGSPSIKFFNGSELAHHTNSIVLVVGYRLGVFGFAYYMGHKKFGINGNLGLLDQQLALKWVQNNIEYFDGDKKKVTIIGHGSGGAMATAHLYSIGSHKLFKRIIALSGTINNKWAVSKTRYVEKNFKQLIKKLNCTNSFWFYEIKCMQYVKASNIIKEVGFIDDKHQSFFSAPFIPVDMDKVFFKGNVKILFRRNVISKSKIDILFGRTSEEGSLFMPFFLDDSVYGCRLNLKKKMTDKTNQCNMDEKQFRQAVKLISTDYGLTKDARNRLLDVYSDPEEEPLRNKTIRIITDLYFHCSIDEFAEQFYKNVQGKKYIYTYKQRSTANPWPEWMGAMHGYDLLYIFGWPFRSPGYYNRKGMKREIMHTLNIMDVINGFVKNGSIEQNVKQMYKTINDIKGLGRKIVVKKVNRNYFLSETKCDTIKRIQYSYRVNDDSSSGQIYYD</sequence>
<dbReference type="Pfam" id="PF00135">
    <property type="entry name" value="COesterase"/>
    <property type="match status" value="1"/>
</dbReference>
<dbReference type="GO" id="GO:0005886">
    <property type="term" value="C:plasma membrane"/>
    <property type="evidence" value="ECO:0007669"/>
    <property type="project" value="TreeGrafter"/>
</dbReference>
<dbReference type="ESTHER" id="strrb-a0a090mp27">
    <property type="family name" value="Cholinesterase-like"/>
</dbReference>
<dbReference type="PANTHER" id="PTHR43918">
    <property type="entry name" value="ACETYLCHOLINESTERASE"/>
    <property type="match status" value="1"/>
</dbReference>
<evidence type="ECO:0000256" key="5">
    <source>
        <dbReference type="SAM" id="SignalP"/>
    </source>
</evidence>
<dbReference type="GeneID" id="36384652"/>
<dbReference type="Proteomes" id="UP000035682">
    <property type="component" value="Unplaced"/>
</dbReference>
<keyword evidence="8" id="KW-1185">Reference proteome</keyword>
<feature type="domain" description="Carboxylesterase type B" evidence="6">
    <location>
        <begin position="20"/>
        <end position="530"/>
    </location>
</feature>
<accession>A0A090MP27</accession>
<dbReference type="GO" id="GO:0003990">
    <property type="term" value="F:acetylcholinesterase activity"/>
    <property type="evidence" value="ECO:0007669"/>
    <property type="project" value="TreeGrafter"/>
</dbReference>
<keyword evidence="4" id="KW-1015">Disulfide bond</keyword>
<evidence type="ECO:0000313" key="10">
    <source>
        <dbReference type="WormBase" id="SRAE_X000158500"/>
    </source>
</evidence>
<dbReference type="SUPFAM" id="SSF53474">
    <property type="entry name" value="alpha/beta-Hydrolases"/>
    <property type="match status" value="1"/>
</dbReference>
<dbReference type="EMBL" id="LN609396">
    <property type="protein sequence ID" value="CEF59841.1"/>
    <property type="molecule type" value="Genomic_DNA"/>
</dbReference>
<proteinExistence type="inferred from homology"/>
<comment type="similarity">
    <text evidence="1">Belongs to the type-B carboxylesterase/lipase family.</text>
</comment>
<gene>
    <name evidence="7 9 10" type="ORF">SRAE_X000158500</name>
</gene>
<reference evidence="8" key="2">
    <citation type="submission" date="2014-09" db="EMBL/GenBank/DDBJ databases">
        <authorList>
            <person name="Martin A.A."/>
        </authorList>
    </citation>
    <scope>NUCLEOTIDE SEQUENCE</scope>
    <source>
        <strain evidence="8">ED321</strain>
    </source>
</reference>
<dbReference type="WormBase" id="SRAE_X000158500">
    <property type="protein sequence ID" value="SRP11961"/>
    <property type="gene ID" value="WBGene00267158"/>
</dbReference>
<dbReference type="PRINTS" id="PR00878">
    <property type="entry name" value="CHOLNESTRASE"/>
</dbReference>
<evidence type="ECO:0000256" key="2">
    <source>
        <dbReference type="ARBA" id="ARBA00022487"/>
    </source>
</evidence>
<name>A0A090MP27_STRRB</name>
<evidence type="ECO:0000259" key="6">
    <source>
        <dbReference type="Pfam" id="PF00135"/>
    </source>
</evidence>
<keyword evidence="2" id="KW-0719">Serine esterase</keyword>
<dbReference type="GO" id="GO:0005615">
    <property type="term" value="C:extracellular space"/>
    <property type="evidence" value="ECO:0007669"/>
    <property type="project" value="TreeGrafter"/>
</dbReference>
<dbReference type="WBParaSite" id="SRAE_X000158500.1">
    <property type="protein sequence ID" value="SRAE_X000158500.1"/>
    <property type="gene ID" value="WBGene00267158"/>
</dbReference>